<dbReference type="PANTHER" id="PTHR42861">
    <property type="entry name" value="CALCIUM-TRANSPORTING ATPASE"/>
    <property type="match status" value="1"/>
</dbReference>
<keyword evidence="6 8" id="KW-1133">Transmembrane helix</keyword>
<dbReference type="InterPro" id="IPR004014">
    <property type="entry name" value="ATPase_P-typ_cation-transptr_N"/>
</dbReference>
<evidence type="ECO:0000256" key="4">
    <source>
        <dbReference type="ARBA" id="ARBA00022840"/>
    </source>
</evidence>
<dbReference type="Gene3D" id="3.40.50.1000">
    <property type="entry name" value="HAD superfamily/HAD-like"/>
    <property type="match status" value="2"/>
</dbReference>
<dbReference type="SUPFAM" id="SSF81665">
    <property type="entry name" value="Calcium ATPase, transmembrane domain M"/>
    <property type="match status" value="1"/>
</dbReference>
<dbReference type="SUPFAM" id="SSF81653">
    <property type="entry name" value="Calcium ATPase, transduction domain A"/>
    <property type="match status" value="1"/>
</dbReference>
<evidence type="ECO:0000256" key="6">
    <source>
        <dbReference type="ARBA" id="ARBA00022989"/>
    </source>
</evidence>
<dbReference type="InterPro" id="IPR001757">
    <property type="entry name" value="P_typ_ATPase"/>
</dbReference>
<dbReference type="Pfam" id="PF00689">
    <property type="entry name" value="Cation_ATPase_C"/>
    <property type="match status" value="1"/>
</dbReference>
<dbReference type="SMART" id="SM00831">
    <property type="entry name" value="Cation_ATPase_N"/>
    <property type="match status" value="1"/>
</dbReference>
<dbReference type="RefSeq" id="WP_243919404.1">
    <property type="nucleotide sequence ID" value="NZ_JALHLG010000007.1"/>
</dbReference>
<dbReference type="InterPro" id="IPR036412">
    <property type="entry name" value="HAD-like_sf"/>
</dbReference>
<dbReference type="InterPro" id="IPR023298">
    <property type="entry name" value="ATPase_P-typ_TM_dom_sf"/>
</dbReference>
<dbReference type="SFLD" id="SFLDG00002">
    <property type="entry name" value="C1.7:_P-type_atpase_like"/>
    <property type="match status" value="1"/>
</dbReference>
<name>A0ABT0BNR4_9SPHN</name>
<dbReference type="Pfam" id="PF00122">
    <property type="entry name" value="E1-E2_ATPase"/>
    <property type="match status" value="1"/>
</dbReference>
<dbReference type="SFLD" id="SFLDS00003">
    <property type="entry name" value="Haloacid_Dehalogenase"/>
    <property type="match status" value="1"/>
</dbReference>
<gene>
    <name evidence="10" type="ORF">MTR66_07725</name>
</gene>
<keyword evidence="5" id="KW-1278">Translocase</keyword>
<dbReference type="SFLD" id="SFLDF00027">
    <property type="entry name" value="p-type_atpase"/>
    <property type="match status" value="1"/>
</dbReference>
<dbReference type="SUPFAM" id="SSF56784">
    <property type="entry name" value="HAD-like"/>
    <property type="match status" value="1"/>
</dbReference>
<dbReference type="InterPro" id="IPR008250">
    <property type="entry name" value="ATPase_P-typ_transduc_dom_A_sf"/>
</dbReference>
<keyword evidence="11" id="KW-1185">Reference proteome</keyword>
<dbReference type="Pfam" id="PF00702">
    <property type="entry name" value="Hydrolase"/>
    <property type="match status" value="1"/>
</dbReference>
<reference evidence="10 11" key="1">
    <citation type="submission" date="2022-04" db="EMBL/GenBank/DDBJ databases">
        <title>Identification of a novel bacterium isolated from mangrove sediments.</title>
        <authorList>
            <person name="Pan X."/>
        </authorList>
    </citation>
    <scope>NUCLEOTIDE SEQUENCE [LARGE SCALE GENOMIC DNA]</scope>
    <source>
        <strain evidence="10 11">B2638</strain>
    </source>
</reference>
<dbReference type="PROSITE" id="PS00154">
    <property type="entry name" value="ATPASE_E1_E2"/>
    <property type="match status" value="1"/>
</dbReference>
<evidence type="ECO:0000256" key="7">
    <source>
        <dbReference type="ARBA" id="ARBA00023136"/>
    </source>
</evidence>
<proteinExistence type="predicted"/>
<feature type="transmembrane region" description="Helical" evidence="8">
    <location>
        <begin position="815"/>
        <end position="840"/>
    </location>
</feature>
<feature type="transmembrane region" description="Helical" evidence="8">
    <location>
        <begin position="234"/>
        <end position="256"/>
    </location>
</feature>
<evidence type="ECO:0000313" key="10">
    <source>
        <dbReference type="EMBL" id="MCJ2186697.1"/>
    </source>
</evidence>
<feature type="transmembrane region" description="Helical" evidence="8">
    <location>
        <begin position="718"/>
        <end position="747"/>
    </location>
</feature>
<evidence type="ECO:0000256" key="8">
    <source>
        <dbReference type="SAM" id="Phobius"/>
    </source>
</evidence>
<feature type="transmembrane region" description="Helical" evidence="8">
    <location>
        <begin position="70"/>
        <end position="89"/>
    </location>
</feature>
<dbReference type="Gene3D" id="1.20.1110.10">
    <property type="entry name" value="Calcium-transporting ATPase, transmembrane domain"/>
    <property type="match status" value="2"/>
</dbReference>
<evidence type="ECO:0000259" key="9">
    <source>
        <dbReference type="SMART" id="SM00831"/>
    </source>
</evidence>
<dbReference type="Pfam" id="PF00690">
    <property type="entry name" value="Cation_ATPase_N"/>
    <property type="match status" value="1"/>
</dbReference>
<dbReference type="PRINTS" id="PR00119">
    <property type="entry name" value="CATATPASE"/>
</dbReference>
<evidence type="ECO:0000256" key="1">
    <source>
        <dbReference type="ARBA" id="ARBA00004141"/>
    </source>
</evidence>
<dbReference type="SUPFAM" id="SSF81660">
    <property type="entry name" value="Metal cation-transporting ATPase, ATP-binding domain N"/>
    <property type="match status" value="1"/>
</dbReference>
<dbReference type="InterPro" id="IPR023214">
    <property type="entry name" value="HAD_sf"/>
</dbReference>
<feature type="domain" description="Cation-transporting P-type ATPase N-terminal" evidence="9">
    <location>
        <begin position="3"/>
        <end position="66"/>
    </location>
</feature>
<feature type="transmembrane region" description="Helical" evidence="8">
    <location>
        <begin position="753"/>
        <end position="777"/>
    </location>
</feature>
<evidence type="ECO:0000256" key="3">
    <source>
        <dbReference type="ARBA" id="ARBA00022741"/>
    </source>
</evidence>
<dbReference type="Gene3D" id="3.40.1110.10">
    <property type="entry name" value="Calcium-transporting ATPase, cytoplasmic domain N"/>
    <property type="match status" value="2"/>
</dbReference>
<dbReference type="EMBL" id="JALHLG010000007">
    <property type="protein sequence ID" value="MCJ2186697.1"/>
    <property type="molecule type" value="Genomic_DNA"/>
</dbReference>
<feature type="transmembrane region" description="Helical" evidence="8">
    <location>
        <begin position="38"/>
        <end position="64"/>
    </location>
</feature>
<sequence length="853" mass="90299">MTVSPSQPGHRGLSHAEAAQRLAADGPNELSSGKQRSLLGIIGGVLHEPMLLFLVAAGVIYLLLGELHDALILMAFAGLTVLIAVVQEARTEKAIDALRDLSVPQATVIREGQRQTVRSQDIVRGDLLVVSEGGRVAADGWIVQADTLQADEAILTGESVAVTKARLTGEEPGETPLPGGDGIPYAYSGTLVVRGTGLVRVAATGPRTRIGAIGQSLATLTDETPRLTLQTRKLVRWFAAGGIGVSVLAILLYGFLRGSWLDALLSGVALAMSMLPEELPVVLTLFMTMGALRMSRSRVLARRGTAIETLGAATVLCTDKTGTLTQNRMLVEELRLPDGAAFRAADDGATFPDAFRHLARAGIMACPEEPFDPMEKAFHELDAAYPGAALKERQDDGWTLHRHYPLDTDLLAMSHVWTNGGEDGKLVAAKGAPEAIAGLCGLDGEARATMDAAVADMASRGLRVLGVASTRWANGTLPESQHGFDFTFAGLVGLADPIRETVPQAVLSLQSAGLRVVMITGDYPATARAIAEKAGIAAGETMSGEDIARLSDEELAERIGAVSVFARVMPEQKLRIVTALKAAGEVVAMTGDGVNDAPSLKAAHIGVAMGQRGTDVAREASSIVLLDDDFQSIATAVRLGRRIYDNIRKATEFIFAVHIPIGGLALTPLLTGWPIILGPIHIALLELVIDPMCSLSFEAEPEEPDIMDRPPRAPDSPLVSRVLLGWAALQGTVAVAFLIALAAWAQYSGMDDAHFRSTCFAALICAVLVLIVVNRSFRSGIGVHRSGHNLTFAVIMAFIAVIYTLLFLVEPVASLFHFAVLNGDGIAEVVIMTVAMAGLLTVAKRRFAKAIVE</sequence>
<feature type="transmembrane region" description="Helical" evidence="8">
    <location>
        <begin position="268"/>
        <end position="292"/>
    </location>
</feature>
<dbReference type="InterPro" id="IPR044492">
    <property type="entry name" value="P_typ_ATPase_HD_dom"/>
</dbReference>
<dbReference type="InterPro" id="IPR023299">
    <property type="entry name" value="ATPase_P-typ_cyto_dom_N"/>
</dbReference>
<dbReference type="Gene3D" id="2.70.150.10">
    <property type="entry name" value="Calcium-transporting ATPase, cytoplasmic transduction domain A"/>
    <property type="match status" value="1"/>
</dbReference>
<dbReference type="Proteomes" id="UP001202281">
    <property type="component" value="Unassembled WGS sequence"/>
</dbReference>
<organism evidence="10 11">
    <name type="scientific">Novosphingobium beihaiensis</name>
    <dbReference type="NCBI Taxonomy" id="2930389"/>
    <lineage>
        <taxon>Bacteria</taxon>
        <taxon>Pseudomonadati</taxon>
        <taxon>Pseudomonadota</taxon>
        <taxon>Alphaproteobacteria</taxon>
        <taxon>Sphingomonadales</taxon>
        <taxon>Sphingomonadaceae</taxon>
        <taxon>Novosphingobium</taxon>
    </lineage>
</organism>
<dbReference type="InterPro" id="IPR018303">
    <property type="entry name" value="ATPase_P-typ_P_site"/>
</dbReference>
<dbReference type="NCBIfam" id="TIGR01494">
    <property type="entry name" value="ATPase_P-type"/>
    <property type="match status" value="2"/>
</dbReference>
<protein>
    <submittedName>
        <fullName evidence="10">Cation-translocating P-type ATPase</fullName>
    </submittedName>
</protein>
<keyword evidence="2 8" id="KW-0812">Transmembrane</keyword>
<comment type="caution">
    <text evidence="10">The sequence shown here is derived from an EMBL/GenBank/DDBJ whole genome shotgun (WGS) entry which is preliminary data.</text>
</comment>
<feature type="transmembrane region" description="Helical" evidence="8">
    <location>
        <begin position="789"/>
        <end position="809"/>
    </location>
</feature>
<accession>A0ABT0BNR4</accession>
<keyword evidence="3" id="KW-0547">Nucleotide-binding</keyword>
<dbReference type="InterPro" id="IPR059000">
    <property type="entry name" value="ATPase_P-type_domA"/>
</dbReference>
<comment type="subcellular location">
    <subcellularLocation>
        <location evidence="1">Membrane</location>
        <topology evidence="1">Multi-pass membrane protein</topology>
    </subcellularLocation>
</comment>
<keyword evidence="4" id="KW-0067">ATP-binding</keyword>
<keyword evidence="7 8" id="KW-0472">Membrane</keyword>
<evidence type="ECO:0000256" key="2">
    <source>
        <dbReference type="ARBA" id="ARBA00022692"/>
    </source>
</evidence>
<dbReference type="PRINTS" id="PR00120">
    <property type="entry name" value="HATPASE"/>
</dbReference>
<dbReference type="InterPro" id="IPR006068">
    <property type="entry name" value="ATPase_P-typ_cation-transptr_C"/>
</dbReference>
<evidence type="ECO:0000313" key="11">
    <source>
        <dbReference type="Proteomes" id="UP001202281"/>
    </source>
</evidence>
<evidence type="ECO:0000256" key="5">
    <source>
        <dbReference type="ARBA" id="ARBA00022967"/>
    </source>
</evidence>